<keyword evidence="6" id="KW-1185">Reference proteome</keyword>
<dbReference type="GO" id="GO:0051286">
    <property type="term" value="C:cell tip"/>
    <property type="evidence" value="ECO:0007669"/>
    <property type="project" value="TreeGrafter"/>
</dbReference>
<dbReference type="EMBL" id="MU005769">
    <property type="protein sequence ID" value="KAF2710625.1"/>
    <property type="molecule type" value="Genomic_DNA"/>
</dbReference>
<feature type="region of interest" description="Disordered" evidence="3">
    <location>
        <begin position="1020"/>
        <end position="1060"/>
    </location>
</feature>
<dbReference type="InterPro" id="IPR005613">
    <property type="entry name" value="AIP3_C"/>
</dbReference>
<feature type="compositionally biased region" description="Polar residues" evidence="3">
    <location>
        <begin position="270"/>
        <end position="282"/>
    </location>
</feature>
<dbReference type="OrthoDB" id="783096at2759"/>
<dbReference type="InterPro" id="IPR051825">
    <property type="entry name" value="SRCIN1"/>
</dbReference>
<protein>
    <submittedName>
        <fullName evidence="5">AIP3-domain-containing protein</fullName>
    </submittedName>
</protein>
<dbReference type="PANTHER" id="PTHR22741">
    <property type="entry name" value="P140CAP/SNIP-RELATED"/>
    <property type="match status" value="1"/>
</dbReference>
<feature type="region of interest" description="Disordered" evidence="3">
    <location>
        <begin position="192"/>
        <end position="354"/>
    </location>
</feature>
<name>A0A6G1KDK7_9PLEO</name>
<feature type="domain" description="Actin interacting protein 3 C-terminal" evidence="4">
    <location>
        <begin position="539"/>
        <end position="989"/>
    </location>
</feature>
<feature type="compositionally biased region" description="Basic and acidic residues" evidence="3">
    <location>
        <begin position="420"/>
        <end position="433"/>
    </location>
</feature>
<dbReference type="InterPro" id="IPR056279">
    <property type="entry name" value="Aip3p_Bud6_N"/>
</dbReference>
<feature type="compositionally biased region" description="Polar residues" evidence="3">
    <location>
        <begin position="53"/>
        <end position="69"/>
    </location>
</feature>
<dbReference type="GO" id="GO:0005519">
    <property type="term" value="F:cytoskeletal regulatory protein binding"/>
    <property type="evidence" value="ECO:0007669"/>
    <property type="project" value="InterPro"/>
</dbReference>
<dbReference type="GO" id="GO:0030010">
    <property type="term" value="P:establishment of cell polarity"/>
    <property type="evidence" value="ECO:0007669"/>
    <property type="project" value="TreeGrafter"/>
</dbReference>
<dbReference type="GO" id="GO:0005737">
    <property type="term" value="C:cytoplasm"/>
    <property type="evidence" value="ECO:0007669"/>
    <property type="project" value="TreeGrafter"/>
</dbReference>
<dbReference type="Gene3D" id="1.20.58.1540">
    <property type="entry name" value="Actin interacting protein 3, C-terminal domain"/>
    <property type="match status" value="1"/>
</dbReference>
<feature type="region of interest" description="Disordered" evidence="3">
    <location>
        <begin position="369"/>
        <end position="532"/>
    </location>
</feature>
<evidence type="ECO:0000256" key="3">
    <source>
        <dbReference type="SAM" id="MobiDB-lite"/>
    </source>
</evidence>
<feature type="compositionally biased region" description="Polar residues" evidence="3">
    <location>
        <begin position="1204"/>
        <end position="1216"/>
    </location>
</feature>
<dbReference type="InterPro" id="IPR022782">
    <property type="entry name" value="AIP3-like_C"/>
</dbReference>
<proteinExistence type="predicted"/>
<evidence type="ECO:0000256" key="1">
    <source>
        <dbReference type="ARBA" id="ARBA00023054"/>
    </source>
</evidence>
<dbReference type="Pfam" id="PF03915">
    <property type="entry name" value="AIP3"/>
    <property type="match status" value="1"/>
</dbReference>
<feature type="region of interest" description="Disordered" evidence="3">
    <location>
        <begin position="37"/>
        <end position="86"/>
    </location>
</feature>
<feature type="coiled-coil region" evidence="2">
    <location>
        <begin position="977"/>
        <end position="1006"/>
    </location>
</feature>
<sequence>MCQAHVSVIFVVNTPNTWRRPHRHHSPFPRAMQQSLYGSFIPGRPPPSRDSEITLTPSQASSMTLTSEDAGSRSSQGSGRSRKATQNIERSVTHLLVATKQLLETLTLWSRGTATESEVSDVYVRLGYEFNIASRAFNAIGVDTQDLGNVPELLRGILEETLSQEASQASLDNFLPRIRDIIINLLHGLKKKQQRLRQRSGRDGGLNGSSLRQGSTGSTGDGEETASRASSTRVAPRQDTPEYTTDGPDLPPRSSSVPGGRASPSKYDPTPSNGRSNRTTGASQLSSDSSLSSTTMQAIPVIAPYPADDTLPAPPPPPPPTQTNYAGDFPHPPPPPPKQQDALAALQRGGELERRASRRFSAYQIQKHLGTNGIPLPPVQNSPIPNRGRDVRESMNAVRIRGSLLHSRQRSSARPAVDTSFDKTNDVSRRISEESSQSSVPSLQPPPEPLPDDSPTQKTPEDKLGPPVFPEGEQPVLSATSGPLSEPAELPTESPAKEPRKPTGVPARNGSRRMKTPSPQPEQFIPEQSPQPGKELTLFLQYKSKIKKYVFTDGFDLSAGRLQLAFIEKFAWDTHRNGELPEIHIQDPVSGVRYELEDMNDIKDRSVLVLNVEQLDEVKHHIDDKFGNLSRLVESIKTVVVDQQSAIQRVADRQQQAAKEIAGIAAAPTMSSARLSAVLTPGSPLPSSGPSDVSVSSATQISEVQALRRDLAVVRQTYSSFVADVEASMSAVRTKAAAVKSTAVKASLPTLSGDSGRAYVNAGKKALQDDSEKIVTRVDDLQDLVEDLRKDVVLRGVRPLPRQLETTAKDLSIATAELKKLQDYLAKEKPLWTKIWEQELQAVCEERDLLTMQEELAADLQDDLEKATQTFELVEQATKQQNLQTDKEEGGGKVRSASGRNILHAVGHDRGVDPRNARDGVLGEVKALQPNHESRLEAIERAEKARQRELEDRRDGAFKKELGAFVEEGKLKKSGGIEEAERLRKAKDERARKENYELLAARAKAKADKQAAAAAAAAAATAAAAANPPPEEEKTEEENQADETPNQEEAKDEQSPEDMPHLTYTVRPWVRDGIFQGGLSSLQYSQDSSHGTTNLDFTASTLPSTIDTTIRVVKTTPASEPSKIFDIPRSEFVPLHRDSRTQTPRPTPRIRTPERRPSKTMLFGPRNREKDRSSPKTPPMVRPRGKTIPTTRSRTQTPERDSDSVISFTPSTSSKHITSWFSGLLGR</sequence>
<evidence type="ECO:0000259" key="4">
    <source>
        <dbReference type="SMART" id="SM00806"/>
    </source>
</evidence>
<feature type="compositionally biased region" description="Pro residues" evidence="3">
    <location>
        <begin position="312"/>
        <end position="321"/>
    </location>
</feature>
<feature type="coiled-coil region" evidence="2">
    <location>
        <begin position="850"/>
        <end position="877"/>
    </location>
</feature>
<dbReference type="PANTHER" id="PTHR22741:SF10">
    <property type="entry name" value="COILED-COIL DOMAIN-CONTAINING PROTEIN CG32809"/>
    <property type="match status" value="1"/>
</dbReference>
<feature type="region of interest" description="Disordered" evidence="3">
    <location>
        <begin position="1136"/>
        <end position="1216"/>
    </location>
</feature>
<evidence type="ECO:0000313" key="5">
    <source>
        <dbReference type="EMBL" id="KAF2710625.1"/>
    </source>
</evidence>
<dbReference type="SMART" id="SM00806">
    <property type="entry name" value="AIP3"/>
    <property type="match status" value="1"/>
</dbReference>
<organism evidence="5 6">
    <name type="scientific">Pleomassaria siparia CBS 279.74</name>
    <dbReference type="NCBI Taxonomy" id="1314801"/>
    <lineage>
        <taxon>Eukaryota</taxon>
        <taxon>Fungi</taxon>
        <taxon>Dikarya</taxon>
        <taxon>Ascomycota</taxon>
        <taxon>Pezizomycotina</taxon>
        <taxon>Dothideomycetes</taxon>
        <taxon>Pleosporomycetidae</taxon>
        <taxon>Pleosporales</taxon>
        <taxon>Pleomassariaceae</taxon>
        <taxon>Pleomassaria</taxon>
    </lineage>
</organism>
<gene>
    <name evidence="5" type="ORF">K504DRAFT_454890</name>
</gene>
<feature type="compositionally biased region" description="Basic and acidic residues" evidence="3">
    <location>
        <begin position="1048"/>
        <end position="1060"/>
    </location>
</feature>
<dbReference type="AlphaFoldDB" id="A0A6G1KDK7"/>
<evidence type="ECO:0000313" key="6">
    <source>
        <dbReference type="Proteomes" id="UP000799428"/>
    </source>
</evidence>
<feature type="compositionally biased region" description="Low complexity" evidence="3">
    <location>
        <begin position="283"/>
        <end position="293"/>
    </location>
</feature>
<reference evidence="5" key="1">
    <citation type="journal article" date="2020" name="Stud. Mycol.">
        <title>101 Dothideomycetes genomes: a test case for predicting lifestyles and emergence of pathogens.</title>
        <authorList>
            <person name="Haridas S."/>
            <person name="Albert R."/>
            <person name="Binder M."/>
            <person name="Bloem J."/>
            <person name="Labutti K."/>
            <person name="Salamov A."/>
            <person name="Andreopoulos B."/>
            <person name="Baker S."/>
            <person name="Barry K."/>
            <person name="Bills G."/>
            <person name="Bluhm B."/>
            <person name="Cannon C."/>
            <person name="Castanera R."/>
            <person name="Culley D."/>
            <person name="Daum C."/>
            <person name="Ezra D."/>
            <person name="Gonzalez J."/>
            <person name="Henrissat B."/>
            <person name="Kuo A."/>
            <person name="Liang C."/>
            <person name="Lipzen A."/>
            <person name="Lutzoni F."/>
            <person name="Magnuson J."/>
            <person name="Mondo S."/>
            <person name="Nolan M."/>
            <person name="Ohm R."/>
            <person name="Pangilinan J."/>
            <person name="Park H.-J."/>
            <person name="Ramirez L."/>
            <person name="Alfaro M."/>
            <person name="Sun H."/>
            <person name="Tritt A."/>
            <person name="Yoshinaga Y."/>
            <person name="Zwiers L.-H."/>
            <person name="Turgeon B."/>
            <person name="Goodwin S."/>
            <person name="Spatafora J."/>
            <person name="Crous P."/>
            <person name="Grigoriev I."/>
        </authorList>
    </citation>
    <scope>NUCLEOTIDE SEQUENCE</scope>
    <source>
        <strain evidence="5">CBS 279.74</strain>
    </source>
</reference>
<accession>A0A6G1KDK7</accession>
<evidence type="ECO:0000256" key="2">
    <source>
        <dbReference type="SAM" id="Coils"/>
    </source>
</evidence>
<dbReference type="Pfam" id="PF23153">
    <property type="entry name" value="Aip3p_Bud6_N"/>
    <property type="match status" value="1"/>
</dbReference>
<dbReference type="Proteomes" id="UP000799428">
    <property type="component" value="Unassembled WGS sequence"/>
</dbReference>
<keyword evidence="1 2" id="KW-0175">Coiled coil</keyword>